<organism evidence="14 15">
    <name type="scientific">Lottiidibacillus patelloidae</name>
    <dbReference type="NCBI Taxonomy" id="2670334"/>
    <lineage>
        <taxon>Bacteria</taxon>
        <taxon>Bacillati</taxon>
        <taxon>Bacillota</taxon>
        <taxon>Bacilli</taxon>
        <taxon>Bacillales</taxon>
        <taxon>Bacillaceae</taxon>
        <taxon>Lottiidibacillus</taxon>
    </lineage>
</organism>
<evidence type="ECO:0000256" key="1">
    <source>
        <dbReference type="ARBA" id="ARBA00004651"/>
    </source>
</evidence>
<dbReference type="AlphaFoldDB" id="A0A263BSH9"/>
<feature type="domain" description="ABC3 transporter permease C-terminal" evidence="12">
    <location>
        <begin position="176"/>
        <end position="286"/>
    </location>
</feature>
<evidence type="ECO:0000259" key="13">
    <source>
        <dbReference type="Pfam" id="PF18075"/>
    </source>
</evidence>
<dbReference type="InterPro" id="IPR004513">
    <property type="entry name" value="FtsX"/>
</dbReference>
<dbReference type="PIRSF" id="PIRSF003097">
    <property type="entry name" value="FtsX"/>
    <property type="match status" value="1"/>
</dbReference>
<keyword evidence="5 10" id="KW-0132">Cell division</keyword>
<dbReference type="Pfam" id="PF02687">
    <property type="entry name" value="FtsX"/>
    <property type="match status" value="1"/>
</dbReference>
<evidence type="ECO:0000313" key="15">
    <source>
        <dbReference type="Proteomes" id="UP000217083"/>
    </source>
</evidence>
<keyword evidence="8 10" id="KW-0472">Membrane</keyword>
<dbReference type="NCBIfam" id="NF038347">
    <property type="entry name" value="FtsX_Gpos"/>
    <property type="match status" value="1"/>
</dbReference>
<feature type="domain" description="FtsX extracellular" evidence="13">
    <location>
        <begin position="59"/>
        <end position="152"/>
    </location>
</feature>
<gene>
    <name evidence="14" type="ORF">CIB95_10590</name>
</gene>
<protein>
    <recommendedName>
        <fullName evidence="3 10">Cell division protein FtsX</fullName>
    </recommendedName>
</protein>
<evidence type="ECO:0000256" key="11">
    <source>
        <dbReference type="SAM" id="Phobius"/>
    </source>
</evidence>
<feature type="transmembrane region" description="Helical" evidence="11">
    <location>
        <begin position="21"/>
        <end position="46"/>
    </location>
</feature>
<evidence type="ECO:0000256" key="4">
    <source>
        <dbReference type="ARBA" id="ARBA00022475"/>
    </source>
</evidence>
<dbReference type="PANTHER" id="PTHR47755:SF1">
    <property type="entry name" value="CELL DIVISION PROTEIN FTSX"/>
    <property type="match status" value="1"/>
</dbReference>
<keyword evidence="15" id="KW-1185">Reference proteome</keyword>
<proteinExistence type="inferred from homology"/>
<evidence type="ECO:0000256" key="6">
    <source>
        <dbReference type="ARBA" id="ARBA00022692"/>
    </source>
</evidence>
<evidence type="ECO:0000259" key="12">
    <source>
        <dbReference type="Pfam" id="PF02687"/>
    </source>
</evidence>
<feature type="transmembrane region" description="Helical" evidence="11">
    <location>
        <begin position="267"/>
        <end position="286"/>
    </location>
</feature>
<keyword evidence="9 10" id="KW-0131">Cell cycle</keyword>
<evidence type="ECO:0000313" key="14">
    <source>
        <dbReference type="EMBL" id="OZM56664.1"/>
    </source>
</evidence>
<sequence>MKIRTFGRHTREAFKHIGRNGWMTFASVSAVTTTLLLVGAFLVIMMNLNELSTSVKEDVQIKAYIDLLATEDEEAALKAKIKRIAEVESVTYSSKDQELENLIQSFGEEGASFQLYEQDNPLYAAFIVKAKVPEDTAYIASQIETFNSVADVKYGQEIIESLFTSLKWAKNIGIGLIIALVFTAMFLISNTIKITIIARKREIEIMKLVGATNGFIRAPFFIEGLILGVLGSILPIAAILTSYHYIYKSIAPKLEGTFFTLLPLYPFAFQIAGLLVTIGAFIGMWGSTTSVRKFLKV</sequence>
<dbReference type="PANTHER" id="PTHR47755">
    <property type="entry name" value="CELL DIVISION PROTEIN FTSX"/>
    <property type="match status" value="1"/>
</dbReference>
<dbReference type="Pfam" id="PF18075">
    <property type="entry name" value="FtsX_ECD"/>
    <property type="match status" value="1"/>
</dbReference>
<name>A0A263BSH9_9BACI</name>
<dbReference type="GO" id="GO:0051301">
    <property type="term" value="P:cell division"/>
    <property type="evidence" value="ECO:0007669"/>
    <property type="project" value="UniProtKB-KW"/>
</dbReference>
<evidence type="ECO:0000256" key="2">
    <source>
        <dbReference type="ARBA" id="ARBA00007379"/>
    </source>
</evidence>
<feature type="transmembrane region" description="Helical" evidence="11">
    <location>
        <begin position="172"/>
        <end position="192"/>
    </location>
</feature>
<feature type="transmembrane region" description="Helical" evidence="11">
    <location>
        <begin position="225"/>
        <end position="247"/>
    </location>
</feature>
<evidence type="ECO:0000256" key="3">
    <source>
        <dbReference type="ARBA" id="ARBA00021907"/>
    </source>
</evidence>
<evidence type="ECO:0000256" key="8">
    <source>
        <dbReference type="ARBA" id="ARBA00023136"/>
    </source>
</evidence>
<evidence type="ECO:0000256" key="7">
    <source>
        <dbReference type="ARBA" id="ARBA00022989"/>
    </source>
</evidence>
<evidence type="ECO:0000256" key="10">
    <source>
        <dbReference type="PIRNR" id="PIRNR003097"/>
    </source>
</evidence>
<keyword evidence="7 11" id="KW-1133">Transmembrane helix</keyword>
<dbReference type="InterPro" id="IPR003838">
    <property type="entry name" value="ABC3_permease_C"/>
</dbReference>
<accession>A0A263BSH9</accession>
<reference evidence="15" key="1">
    <citation type="submission" date="2017-08" db="EMBL/GenBank/DDBJ databases">
        <authorList>
            <person name="Huang Z."/>
        </authorList>
    </citation>
    <scope>NUCLEOTIDE SEQUENCE [LARGE SCALE GENOMIC DNA]</scope>
    <source>
        <strain evidence="15">SA5d-4</strain>
    </source>
</reference>
<dbReference type="Proteomes" id="UP000217083">
    <property type="component" value="Unassembled WGS sequence"/>
</dbReference>
<keyword evidence="4 10" id="KW-1003">Cell membrane</keyword>
<reference evidence="14 15" key="2">
    <citation type="submission" date="2017-09" db="EMBL/GenBank/DDBJ databases">
        <title>Bacillus patelloidae sp. nov., isolated from the intestinal tract of a marine limpet.</title>
        <authorList>
            <person name="Liu R."/>
            <person name="Dong C."/>
            <person name="Shao Z."/>
        </authorList>
    </citation>
    <scope>NUCLEOTIDE SEQUENCE [LARGE SCALE GENOMIC DNA]</scope>
    <source>
        <strain evidence="14 15">SA5d-4</strain>
    </source>
</reference>
<dbReference type="InterPro" id="IPR058204">
    <property type="entry name" value="FtsX_firmicutes-type"/>
</dbReference>
<comment type="function">
    <text evidence="10">Part of the ABC transporter FtsEX involved in asymmetric cellular division facilitating the initiation of sporulation.</text>
</comment>
<keyword evidence="6 11" id="KW-0812">Transmembrane</keyword>
<dbReference type="RefSeq" id="WP_094924968.1">
    <property type="nucleotide sequence ID" value="NZ_NPIA01000005.1"/>
</dbReference>
<dbReference type="Gene3D" id="3.30.70.3040">
    <property type="match status" value="1"/>
</dbReference>
<dbReference type="GO" id="GO:0005886">
    <property type="term" value="C:plasma membrane"/>
    <property type="evidence" value="ECO:0007669"/>
    <property type="project" value="UniProtKB-SubCell"/>
</dbReference>
<comment type="caution">
    <text evidence="14">The sequence shown here is derived from an EMBL/GenBank/DDBJ whole genome shotgun (WGS) entry which is preliminary data.</text>
</comment>
<dbReference type="EMBL" id="NPIA01000005">
    <property type="protein sequence ID" value="OZM56664.1"/>
    <property type="molecule type" value="Genomic_DNA"/>
</dbReference>
<evidence type="ECO:0000256" key="9">
    <source>
        <dbReference type="ARBA" id="ARBA00023306"/>
    </source>
</evidence>
<dbReference type="InterPro" id="IPR040690">
    <property type="entry name" value="FtsX_ECD"/>
</dbReference>
<comment type="subcellular location">
    <subcellularLocation>
        <location evidence="1">Cell membrane</location>
        <topology evidence="1">Multi-pass membrane protein</topology>
    </subcellularLocation>
</comment>
<evidence type="ECO:0000256" key="5">
    <source>
        <dbReference type="ARBA" id="ARBA00022618"/>
    </source>
</evidence>
<comment type="similarity">
    <text evidence="2 10">Belongs to the ABC-4 integral membrane protein family. FtsX subfamily.</text>
</comment>